<evidence type="ECO:0008006" key="4">
    <source>
        <dbReference type="Google" id="ProtNLM"/>
    </source>
</evidence>
<dbReference type="Proteomes" id="UP001501490">
    <property type="component" value="Unassembled WGS sequence"/>
</dbReference>
<comment type="caution">
    <text evidence="2">The sequence shown here is derived from an EMBL/GenBank/DDBJ whole genome shotgun (WGS) entry which is preliminary data.</text>
</comment>
<keyword evidence="1" id="KW-0472">Membrane</keyword>
<reference evidence="3" key="1">
    <citation type="journal article" date="2019" name="Int. J. Syst. Evol. Microbiol.">
        <title>The Global Catalogue of Microorganisms (GCM) 10K type strain sequencing project: providing services to taxonomists for standard genome sequencing and annotation.</title>
        <authorList>
            <consortium name="The Broad Institute Genomics Platform"/>
            <consortium name="The Broad Institute Genome Sequencing Center for Infectious Disease"/>
            <person name="Wu L."/>
            <person name="Ma J."/>
        </authorList>
    </citation>
    <scope>NUCLEOTIDE SEQUENCE [LARGE SCALE GENOMIC DNA]</scope>
    <source>
        <strain evidence="3">JCM 16929</strain>
    </source>
</reference>
<organism evidence="2 3">
    <name type="scientific">Microlunatus ginsengisoli</name>
    <dbReference type="NCBI Taxonomy" id="363863"/>
    <lineage>
        <taxon>Bacteria</taxon>
        <taxon>Bacillati</taxon>
        <taxon>Actinomycetota</taxon>
        <taxon>Actinomycetes</taxon>
        <taxon>Propionibacteriales</taxon>
        <taxon>Propionibacteriaceae</taxon>
        <taxon>Microlunatus</taxon>
    </lineage>
</organism>
<accession>A0ABP6ZIE2</accession>
<sequence>MSELDRLESELIRAGRSLAIAPPPDDLAERVLTRIADRPVPAGTRSAGGPGWWRWLRARRRRLAAAIVAAVIIALTLTPPVRAAVVEWLRIGGVVVRTVPPPEVSPTPSPPPVGQPVTVERARSSVDFPFGVPTRLGEPDRVTVSGDRRVVGMDWSVDGRPVHLDQFDGTMSWAFVKQNWTKVTPTDVDGRDAVWIADPHEIVYVDRDGIERPETARIAGPALVWETTIVGRSITVRLEGVAELSTARVIGESLS</sequence>
<keyword evidence="3" id="KW-1185">Reference proteome</keyword>
<proteinExistence type="predicted"/>
<feature type="transmembrane region" description="Helical" evidence="1">
    <location>
        <begin position="63"/>
        <end position="81"/>
    </location>
</feature>
<gene>
    <name evidence="2" type="ORF">GCM10022236_06130</name>
</gene>
<dbReference type="RefSeq" id="WP_344801611.1">
    <property type="nucleotide sequence ID" value="NZ_BAABAB010000005.1"/>
</dbReference>
<keyword evidence="1" id="KW-1133">Transmembrane helix</keyword>
<evidence type="ECO:0000313" key="2">
    <source>
        <dbReference type="EMBL" id="GAA3607114.1"/>
    </source>
</evidence>
<protein>
    <recommendedName>
        <fullName evidence="4">DUF4367 domain-containing protein</fullName>
    </recommendedName>
</protein>
<dbReference type="EMBL" id="BAABAB010000005">
    <property type="protein sequence ID" value="GAA3607114.1"/>
    <property type="molecule type" value="Genomic_DNA"/>
</dbReference>
<evidence type="ECO:0000256" key="1">
    <source>
        <dbReference type="SAM" id="Phobius"/>
    </source>
</evidence>
<name>A0ABP6ZIE2_9ACTN</name>
<evidence type="ECO:0000313" key="3">
    <source>
        <dbReference type="Proteomes" id="UP001501490"/>
    </source>
</evidence>
<keyword evidence="1" id="KW-0812">Transmembrane</keyword>